<dbReference type="PANTHER" id="PTHR30163">
    <property type="entry name" value="MEMBRANE-BOUND LYTIC MUREIN TRANSGLYCOSYLASE B"/>
    <property type="match status" value="1"/>
</dbReference>
<sequence>MTFRLRSVLAIAAASLALAASAPASAFAQSSQARFDAYVQRLKPEAMKAGVSSALYDRAFRGLKVDQEAIDKSNTQLEFKQSIAVYIDTQVSDTRVANGKANAAKYADLLARIERTYGVDRYVVLGVWGMETNYGSSMGGHNVIEALATLACCATRRPEFFRKELIAALQILQQGNVAPENMIGSWAGAMGQTQFMPTSFKAYAADGDGDGKRDIWGSTADALASTANYLRKHGWKSGVRWGQEVTGGGGEGKLFRPGGPNGPAFMTTSNYRVIKRYNNADSYALAVAHLSDRIRGGGPIQTPWPNHDKPLDEPGRFELQALLARRGYDVGEPDGKIGPATRTAIISYQRQQGILPDGYASVSLLRRMKSGR</sequence>
<keyword evidence="1" id="KW-0732">Signal</keyword>
<name>A0A9E6UM21_9HYPH</name>
<evidence type="ECO:0000313" key="4">
    <source>
        <dbReference type="EMBL" id="QZO01202.1"/>
    </source>
</evidence>
<dbReference type="FunFam" id="1.10.8.350:FF:000001">
    <property type="entry name" value="Lytic murein transglycosylase B"/>
    <property type="match status" value="1"/>
</dbReference>
<dbReference type="NCBIfam" id="TIGR02283">
    <property type="entry name" value="MltB_2"/>
    <property type="match status" value="1"/>
</dbReference>
<dbReference type="InterPro" id="IPR031304">
    <property type="entry name" value="SLT_2"/>
</dbReference>
<dbReference type="Gene3D" id="1.10.530.10">
    <property type="match status" value="2"/>
</dbReference>
<dbReference type="Proteomes" id="UP000825701">
    <property type="component" value="Chromosome"/>
</dbReference>
<evidence type="ECO:0000259" key="2">
    <source>
        <dbReference type="Pfam" id="PF01471"/>
    </source>
</evidence>
<dbReference type="GO" id="GO:0009253">
    <property type="term" value="P:peptidoglycan catabolic process"/>
    <property type="evidence" value="ECO:0007669"/>
    <property type="project" value="TreeGrafter"/>
</dbReference>
<dbReference type="SUPFAM" id="SSF47090">
    <property type="entry name" value="PGBD-like"/>
    <property type="match status" value="1"/>
</dbReference>
<dbReference type="CDD" id="cd13399">
    <property type="entry name" value="Slt35-like"/>
    <property type="match status" value="1"/>
</dbReference>
<dbReference type="SUPFAM" id="SSF53955">
    <property type="entry name" value="Lysozyme-like"/>
    <property type="match status" value="1"/>
</dbReference>
<evidence type="ECO:0000259" key="3">
    <source>
        <dbReference type="Pfam" id="PF13406"/>
    </source>
</evidence>
<dbReference type="InterPro" id="IPR002477">
    <property type="entry name" value="Peptidoglycan-bd-like"/>
</dbReference>
<keyword evidence="5" id="KW-1185">Reference proteome</keyword>
<dbReference type="RefSeq" id="WP_261404440.1">
    <property type="nucleotide sequence ID" value="NZ_CP081869.1"/>
</dbReference>
<feature type="domain" description="Transglycosylase SLT" evidence="3">
    <location>
        <begin position="252"/>
        <end position="292"/>
    </location>
</feature>
<feature type="chain" id="PRO_5038439294" evidence="1">
    <location>
        <begin position="29"/>
        <end position="372"/>
    </location>
</feature>
<feature type="domain" description="Peptidoglycan binding-like" evidence="2">
    <location>
        <begin position="315"/>
        <end position="368"/>
    </location>
</feature>
<dbReference type="EMBL" id="CP081869">
    <property type="protein sequence ID" value="QZO01202.1"/>
    <property type="molecule type" value="Genomic_DNA"/>
</dbReference>
<organism evidence="4 5">
    <name type="scientific">Chenggangzhangella methanolivorans</name>
    <dbReference type="NCBI Taxonomy" id="1437009"/>
    <lineage>
        <taxon>Bacteria</taxon>
        <taxon>Pseudomonadati</taxon>
        <taxon>Pseudomonadota</taxon>
        <taxon>Alphaproteobacteria</taxon>
        <taxon>Hyphomicrobiales</taxon>
        <taxon>Methylopilaceae</taxon>
        <taxon>Chenggangzhangella</taxon>
    </lineage>
</organism>
<feature type="signal peptide" evidence="1">
    <location>
        <begin position="1"/>
        <end position="28"/>
    </location>
</feature>
<dbReference type="InterPro" id="IPR043426">
    <property type="entry name" value="MltB-like"/>
</dbReference>
<dbReference type="Pfam" id="PF01471">
    <property type="entry name" value="PG_binding_1"/>
    <property type="match status" value="1"/>
</dbReference>
<dbReference type="AlphaFoldDB" id="A0A9E6UM21"/>
<dbReference type="InterPro" id="IPR011970">
    <property type="entry name" value="MltB_2"/>
</dbReference>
<dbReference type="InterPro" id="IPR023346">
    <property type="entry name" value="Lysozyme-like_dom_sf"/>
</dbReference>
<dbReference type="KEGG" id="cmet:K6K41_06585"/>
<dbReference type="Gene3D" id="1.10.101.10">
    <property type="entry name" value="PGBD-like superfamily/PGBD"/>
    <property type="match status" value="1"/>
</dbReference>
<gene>
    <name evidence="4" type="ORF">K6K41_06585</name>
</gene>
<protein>
    <submittedName>
        <fullName evidence="4">Lytic murein transglycosylase</fullName>
    </submittedName>
</protein>
<feature type="domain" description="Transglycosylase SLT" evidence="3">
    <location>
        <begin position="35"/>
        <end position="246"/>
    </location>
</feature>
<dbReference type="InterPro" id="IPR036366">
    <property type="entry name" value="PGBDSf"/>
</dbReference>
<accession>A0A9E6UM21</accession>
<dbReference type="Gene3D" id="1.10.8.350">
    <property type="entry name" value="Bacterial muramidase"/>
    <property type="match status" value="1"/>
</dbReference>
<evidence type="ECO:0000313" key="5">
    <source>
        <dbReference type="Proteomes" id="UP000825701"/>
    </source>
</evidence>
<dbReference type="Pfam" id="PF13406">
    <property type="entry name" value="SLT_2"/>
    <property type="match status" value="2"/>
</dbReference>
<evidence type="ECO:0000256" key="1">
    <source>
        <dbReference type="SAM" id="SignalP"/>
    </source>
</evidence>
<reference evidence="4" key="1">
    <citation type="submission" date="2021-08" db="EMBL/GenBank/DDBJ databases">
        <authorList>
            <person name="Zhang H."/>
            <person name="Xu M."/>
            <person name="Yu Z."/>
            <person name="Yang L."/>
            <person name="Cai Y."/>
        </authorList>
    </citation>
    <scope>NUCLEOTIDE SEQUENCE</scope>
    <source>
        <strain evidence="4">CHL1</strain>
    </source>
</reference>
<dbReference type="PANTHER" id="PTHR30163:SF8">
    <property type="entry name" value="LYTIC MUREIN TRANSGLYCOSYLASE"/>
    <property type="match status" value="1"/>
</dbReference>
<dbReference type="GO" id="GO:0008933">
    <property type="term" value="F:peptidoglycan lytic transglycosylase activity"/>
    <property type="evidence" value="ECO:0007669"/>
    <property type="project" value="TreeGrafter"/>
</dbReference>
<dbReference type="InterPro" id="IPR036365">
    <property type="entry name" value="PGBD-like_sf"/>
</dbReference>
<proteinExistence type="predicted"/>